<proteinExistence type="predicted"/>
<feature type="transmembrane region" description="Helical" evidence="1">
    <location>
        <begin position="81"/>
        <end position="102"/>
    </location>
</feature>
<evidence type="ECO:0000313" key="2">
    <source>
        <dbReference type="EMBL" id="QNO52694.1"/>
    </source>
</evidence>
<dbReference type="EMBL" id="MT631519">
    <property type="protein sequence ID" value="QNO52694.1"/>
    <property type="molecule type" value="Genomic_DNA"/>
</dbReference>
<organism evidence="2">
    <name type="scientific">Candidatus Methanophagaceae archaeon ANME-1 ERB6</name>
    <dbReference type="NCBI Taxonomy" id="2759912"/>
    <lineage>
        <taxon>Archaea</taxon>
        <taxon>Methanobacteriati</taxon>
        <taxon>Methanobacteriota</taxon>
        <taxon>Stenosarchaea group</taxon>
        <taxon>Methanomicrobia</taxon>
        <taxon>Candidatus Methanophagales</taxon>
        <taxon>Candidatus Methanophagaceae</taxon>
    </lineage>
</organism>
<feature type="transmembrane region" description="Helical" evidence="1">
    <location>
        <begin position="24"/>
        <end position="45"/>
    </location>
</feature>
<keyword evidence="1" id="KW-0472">Membrane</keyword>
<keyword evidence="1" id="KW-1133">Transmembrane helix</keyword>
<reference evidence="2" key="1">
    <citation type="submission" date="2020-06" db="EMBL/GenBank/DDBJ databases">
        <title>Unique genomic features of the anaerobic methanotrophic archaea.</title>
        <authorList>
            <person name="Chadwick G.L."/>
            <person name="Skennerton C.T."/>
            <person name="Laso-Perez R."/>
            <person name="Leu A.O."/>
            <person name="Speth D.R."/>
            <person name="Yu H."/>
            <person name="Morgan-Lang C."/>
            <person name="Hatzenpichler R."/>
            <person name="Goudeau D."/>
            <person name="Malmstrom R."/>
            <person name="Brazelton W.J."/>
            <person name="Woyke T."/>
            <person name="Hallam S.J."/>
            <person name="Tyson G.W."/>
            <person name="Wegener G."/>
            <person name="Boetius A."/>
            <person name="Orphan V."/>
        </authorList>
    </citation>
    <scope>NUCLEOTIDE SEQUENCE</scope>
</reference>
<keyword evidence="1" id="KW-0812">Transmembrane</keyword>
<evidence type="ECO:0000256" key="1">
    <source>
        <dbReference type="SAM" id="Phobius"/>
    </source>
</evidence>
<protein>
    <submittedName>
        <fullName evidence="2">Uncharacterized protein</fullName>
    </submittedName>
</protein>
<name>A0A7G9YXG0_9EURY</name>
<dbReference type="InterPro" id="IPR043941">
    <property type="entry name" value="EMC6-arch"/>
</dbReference>
<accession>A0A7G9YXG0</accession>
<gene>
    <name evidence="2" type="ORF">JLLPAJDC_00004</name>
</gene>
<dbReference type="Pfam" id="PF19094">
    <property type="entry name" value="EMC6_arch"/>
    <property type="match status" value="1"/>
</dbReference>
<dbReference type="AlphaFoldDB" id="A0A7G9YXG0"/>
<sequence length="104" mass="12090">MENDKRARDMKKKEKEKAEYKEGLIKTLTPLLFGVLAGVISFYVIKNPISEDGLLIAILMVMVQKFVYPFLHTSLEGVKDWIYISFITVFCWFISFSLLLNIHI</sequence>